<dbReference type="EMBL" id="CP021886">
    <property type="protein sequence ID" value="AWI33978.1"/>
    <property type="molecule type" value="Genomic_DNA"/>
</dbReference>
<dbReference type="InterPro" id="IPR003660">
    <property type="entry name" value="HAMP_dom"/>
</dbReference>
<feature type="transmembrane region" description="Helical" evidence="4">
    <location>
        <begin position="12"/>
        <end position="30"/>
    </location>
</feature>
<keyword evidence="4" id="KW-1133">Transmembrane helix</keyword>
<evidence type="ECO:0000256" key="2">
    <source>
        <dbReference type="ARBA" id="ARBA00029447"/>
    </source>
</evidence>
<protein>
    <submittedName>
        <fullName evidence="7">Chemotaxis protein</fullName>
    </submittedName>
</protein>
<dbReference type="InterPro" id="IPR004089">
    <property type="entry name" value="MCPsignal_dom"/>
</dbReference>
<gene>
    <name evidence="7" type="ORF">CDV25_03750</name>
</gene>
<dbReference type="SMART" id="SM00283">
    <property type="entry name" value="MA"/>
    <property type="match status" value="1"/>
</dbReference>
<feature type="domain" description="HAMP" evidence="6">
    <location>
        <begin position="416"/>
        <end position="466"/>
    </location>
</feature>
<dbReference type="Proteomes" id="UP000244890">
    <property type="component" value="Chromosome"/>
</dbReference>
<comment type="similarity">
    <text evidence="2">Belongs to the methyl-accepting chemotaxis (MCP) protein family.</text>
</comment>
<dbReference type="AlphaFoldDB" id="A0A2U8FD85"/>
<dbReference type="Pfam" id="PF00015">
    <property type="entry name" value="MCPsignal"/>
    <property type="match status" value="1"/>
</dbReference>
<dbReference type="GO" id="GO:0007165">
    <property type="term" value="P:signal transduction"/>
    <property type="evidence" value="ECO:0007669"/>
    <property type="project" value="UniProtKB-KW"/>
</dbReference>
<dbReference type="OrthoDB" id="5348717at2"/>
<feature type="transmembrane region" description="Helical" evidence="4">
    <location>
        <begin position="210"/>
        <end position="228"/>
    </location>
</feature>
<evidence type="ECO:0000256" key="1">
    <source>
        <dbReference type="ARBA" id="ARBA00023224"/>
    </source>
</evidence>
<dbReference type="Gene3D" id="1.10.287.950">
    <property type="entry name" value="Methyl-accepting chemotaxis protein"/>
    <property type="match status" value="1"/>
</dbReference>
<dbReference type="GO" id="GO:0016020">
    <property type="term" value="C:membrane"/>
    <property type="evidence" value="ECO:0007669"/>
    <property type="project" value="InterPro"/>
</dbReference>
<accession>A0A2U8FD85</accession>
<reference evidence="7 8" key="1">
    <citation type="submission" date="2017-06" db="EMBL/GenBank/DDBJ databases">
        <title>Complete genome of Helicobacter apodemus.</title>
        <authorList>
            <person name="Cho S."/>
        </authorList>
    </citation>
    <scope>NUCLEOTIDE SEQUENCE [LARGE SCALE GENOMIC DNA]</scope>
    <source>
        <strain evidence="8">SNUVETPUB-15-01</strain>
    </source>
</reference>
<feature type="transmembrane region" description="Helical" evidence="4">
    <location>
        <begin position="333"/>
        <end position="354"/>
    </location>
</feature>
<dbReference type="CDD" id="cd18774">
    <property type="entry name" value="PDC2_HK_sensor"/>
    <property type="match status" value="1"/>
</dbReference>
<dbReference type="PROSITE" id="PS50885">
    <property type="entry name" value="HAMP"/>
    <property type="match status" value="1"/>
</dbReference>
<name>A0A2U8FD85_9HELI</name>
<proteinExistence type="inferred from homology"/>
<dbReference type="PANTHER" id="PTHR32089:SF112">
    <property type="entry name" value="LYSOZYME-LIKE PROTEIN-RELATED"/>
    <property type="match status" value="1"/>
</dbReference>
<dbReference type="SUPFAM" id="SSF58104">
    <property type="entry name" value="Methyl-accepting chemotaxis protein (MCP) signaling domain"/>
    <property type="match status" value="1"/>
</dbReference>
<keyword evidence="4" id="KW-0472">Membrane</keyword>
<evidence type="ECO:0000313" key="7">
    <source>
        <dbReference type="EMBL" id="AWI33978.1"/>
    </source>
</evidence>
<evidence type="ECO:0000256" key="4">
    <source>
        <dbReference type="SAM" id="Phobius"/>
    </source>
</evidence>
<dbReference type="PANTHER" id="PTHR32089">
    <property type="entry name" value="METHYL-ACCEPTING CHEMOTAXIS PROTEIN MCPB"/>
    <property type="match status" value="1"/>
</dbReference>
<evidence type="ECO:0000313" key="8">
    <source>
        <dbReference type="Proteomes" id="UP000244890"/>
    </source>
</evidence>
<dbReference type="KEGG" id="had:CDV25_03750"/>
<evidence type="ECO:0000256" key="3">
    <source>
        <dbReference type="PROSITE-ProRule" id="PRU00284"/>
    </source>
</evidence>
<evidence type="ECO:0000259" key="6">
    <source>
        <dbReference type="PROSITE" id="PS50885"/>
    </source>
</evidence>
<organism evidence="7 8">
    <name type="scientific">Helicobacter apodemus</name>
    <dbReference type="NCBI Taxonomy" id="135569"/>
    <lineage>
        <taxon>Bacteria</taxon>
        <taxon>Pseudomonadati</taxon>
        <taxon>Campylobacterota</taxon>
        <taxon>Epsilonproteobacteria</taxon>
        <taxon>Campylobacterales</taxon>
        <taxon>Helicobacteraceae</taxon>
        <taxon>Helicobacter</taxon>
    </lineage>
</organism>
<evidence type="ECO:0000259" key="5">
    <source>
        <dbReference type="PROSITE" id="PS50111"/>
    </source>
</evidence>
<sequence>MFKSLSIGAKLILSVSVVVIIGITILIAIVSSRVSTNMSNQIKQTLTESSKRYANKMEGAINESIALIVGLTSSVNDEIKNGEFNLAQIETLIKATFDSSSYATYAFLYLEDESMLKGTNIISQYKSELGNFGMIFSDSDTTRPGGVEAIQFNESLKNFPVMQQLRNQMKTTPDRNTILIGRPGKFNIAQQGEFVGINIATPIVDRNGRYIGAIAFMFNLANFAAYLLNDKLDLYQGDTRALITQDGIIAVHKNSSIVLKNLQDINNSTQTKAILDTIRAGSSAIFENYVTTTGAESFAAVASFHTFRNTSSWSILVTSPESSVLETLYNLQLLLILIGIIFLVIVLAVVYYCIQLIVAKRLPILANALEIFFRFLNHEKIELKPVKINANDEIGKMGSIINKNIISTQKGLEQDTKAVEQSVATAKEIEAGNLTARITETPHNPQLVELKNVLNQMLETLQSKVGSNMNEINRVFESYKSLDFTTEIPNARGSVEVTTNTLGQEIKAMLQTSATSAKSLGEQSNALQEAMKRLTEGSHTQANSLEESATAIEEISSSMQNVSDKTGEVTRQAEDIKNIVSVIKDIADQTNLLALNAAIEAARAGEHGRGFAVVADEVRKLAERTGKSLNEIEANVNVLVQGINDMSESIKEQTEGISQINEAINQLEGVTQNNVEIVNDTNSVTQNVNAIAQEILEDVNKKKF</sequence>
<dbReference type="PROSITE" id="PS50111">
    <property type="entry name" value="CHEMOTAXIS_TRANSDUC_2"/>
    <property type="match status" value="1"/>
</dbReference>
<dbReference type="Pfam" id="PF00672">
    <property type="entry name" value="HAMP"/>
    <property type="match status" value="1"/>
</dbReference>
<keyword evidence="4" id="KW-0812">Transmembrane</keyword>
<keyword evidence="1 3" id="KW-0807">Transducer</keyword>
<feature type="domain" description="Methyl-accepting transducer" evidence="5">
    <location>
        <begin position="504"/>
        <end position="694"/>
    </location>
</feature>
<dbReference type="Gene3D" id="3.30.450.20">
    <property type="entry name" value="PAS domain"/>
    <property type="match status" value="1"/>
</dbReference>